<dbReference type="Proteomes" id="UP000466966">
    <property type="component" value="Unassembled WGS sequence"/>
</dbReference>
<sequence>MAEHRTKVAWAGFALLLGLLALAWLDGGREEQRMIVQPVELPLEQTEQGA</sequence>
<keyword evidence="2" id="KW-1185">Reference proteome</keyword>
<reference evidence="1 2" key="1">
    <citation type="submission" date="2019-12" db="EMBL/GenBank/DDBJ databases">
        <title>Genomic-based taxomic classification of the family Erythrobacteraceae.</title>
        <authorList>
            <person name="Xu L."/>
        </authorList>
    </citation>
    <scope>NUCLEOTIDE SEQUENCE [LARGE SCALE GENOMIC DNA]</scope>
    <source>
        <strain evidence="1 2">M0322</strain>
    </source>
</reference>
<accession>A0A844Z129</accession>
<evidence type="ECO:0000313" key="1">
    <source>
        <dbReference type="EMBL" id="MXO72414.1"/>
    </source>
</evidence>
<dbReference type="AlphaFoldDB" id="A0A844Z129"/>
<proteinExistence type="predicted"/>
<dbReference type="EMBL" id="WTYV01000005">
    <property type="protein sequence ID" value="MXO72414.1"/>
    <property type="molecule type" value="Genomic_DNA"/>
</dbReference>
<evidence type="ECO:0000313" key="2">
    <source>
        <dbReference type="Proteomes" id="UP000466966"/>
    </source>
</evidence>
<name>A0A844Z129_9SPHN</name>
<dbReference type="RefSeq" id="WP_160772354.1">
    <property type="nucleotide sequence ID" value="NZ_WTYV01000005.1"/>
</dbReference>
<comment type="caution">
    <text evidence="1">The sequence shown here is derived from an EMBL/GenBank/DDBJ whole genome shotgun (WGS) entry which is preliminary data.</text>
</comment>
<gene>
    <name evidence="1" type="ORF">GRI99_12325</name>
</gene>
<organism evidence="1 2">
    <name type="scientific">Alteraurantiacibacter buctensis</name>
    <dbReference type="NCBI Taxonomy" id="1503981"/>
    <lineage>
        <taxon>Bacteria</taxon>
        <taxon>Pseudomonadati</taxon>
        <taxon>Pseudomonadota</taxon>
        <taxon>Alphaproteobacteria</taxon>
        <taxon>Sphingomonadales</taxon>
        <taxon>Erythrobacteraceae</taxon>
        <taxon>Alteraurantiacibacter</taxon>
    </lineage>
</organism>
<protein>
    <submittedName>
        <fullName evidence="1">Uncharacterized protein</fullName>
    </submittedName>
</protein>